<proteinExistence type="inferred from homology"/>
<dbReference type="GO" id="GO:0006364">
    <property type="term" value="P:rRNA processing"/>
    <property type="evidence" value="ECO:0007669"/>
    <property type="project" value="UniProtKB-UniRule"/>
</dbReference>
<evidence type="ECO:0000256" key="2">
    <source>
        <dbReference type="ARBA" id="ARBA00022517"/>
    </source>
</evidence>
<feature type="domain" description="RimM N-terminal" evidence="6">
    <location>
        <begin position="7"/>
        <end position="83"/>
    </location>
</feature>
<dbReference type="Proteomes" id="UP000190256">
    <property type="component" value="Unassembled WGS sequence"/>
</dbReference>
<evidence type="ECO:0000256" key="3">
    <source>
        <dbReference type="ARBA" id="ARBA00022552"/>
    </source>
</evidence>
<evidence type="ECO:0000313" key="11">
    <source>
        <dbReference type="Proteomes" id="UP000190256"/>
    </source>
</evidence>
<dbReference type="InterPro" id="IPR011033">
    <property type="entry name" value="PRC_barrel-like_sf"/>
</dbReference>
<evidence type="ECO:0000313" key="10">
    <source>
        <dbReference type="Proteomes" id="UP000190206"/>
    </source>
</evidence>
<dbReference type="InterPro" id="IPR056792">
    <property type="entry name" value="PRC_RimM"/>
</dbReference>
<dbReference type="GO" id="GO:0005840">
    <property type="term" value="C:ribosome"/>
    <property type="evidence" value="ECO:0007669"/>
    <property type="project" value="InterPro"/>
</dbReference>
<dbReference type="Pfam" id="PF01782">
    <property type="entry name" value="RimM"/>
    <property type="match status" value="1"/>
</dbReference>
<dbReference type="SUPFAM" id="SSF50346">
    <property type="entry name" value="PRC-barrel domain"/>
    <property type="match status" value="1"/>
</dbReference>
<comment type="subunit">
    <text evidence="5">Binds ribosomal protein uS19.</text>
</comment>
<sequence length="164" mass="18671">MKEFLAVGEIINTHGIKGEVKVYPLTDDMKRFKKLKEVFLDGEARKILSCKFQPNNVILKIEGIDSIEEANKYRRKLLEIKRENSVTLPKGSYFIADLMECKVVDENGEEIGQISDVIKTGSNDVYEVKGEVEILVPAIKDIVTNIDIKNKTVTIKPLEIWQCE</sequence>
<comment type="caution">
    <text evidence="9">The sequence shown here is derived from an EMBL/GenBank/DDBJ whole genome shotgun (WGS) entry which is preliminary data.</text>
</comment>
<comment type="subcellular location">
    <subcellularLocation>
        <location evidence="5">Cytoplasm</location>
    </subcellularLocation>
</comment>
<dbReference type="AlphaFoldDB" id="A0A1S9IG96"/>
<accession>A0A1S9IG96</accession>
<dbReference type="InterPro" id="IPR002676">
    <property type="entry name" value="RimM_N"/>
</dbReference>
<evidence type="ECO:0000256" key="4">
    <source>
        <dbReference type="ARBA" id="ARBA00023186"/>
    </source>
</evidence>
<dbReference type="PANTHER" id="PTHR33692">
    <property type="entry name" value="RIBOSOME MATURATION FACTOR RIMM"/>
    <property type="match status" value="1"/>
</dbReference>
<dbReference type="GO" id="GO:0042274">
    <property type="term" value="P:ribosomal small subunit biogenesis"/>
    <property type="evidence" value="ECO:0007669"/>
    <property type="project" value="UniProtKB-UniRule"/>
</dbReference>
<keyword evidence="10" id="KW-1185">Reference proteome</keyword>
<dbReference type="RefSeq" id="WP_078023169.1">
    <property type="nucleotide sequence ID" value="NZ_JADPGM010000001.1"/>
</dbReference>
<feature type="domain" description="Ribosome maturation factor RimM PRC barrel" evidence="7">
    <location>
        <begin position="97"/>
        <end position="157"/>
    </location>
</feature>
<keyword evidence="4 5" id="KW-0143">Chaperone</keyword>
<dbReference type="Proteomes" id="UP000190206">
    <property type="component" value="Unassembled WGS sequence"/>
</dbReference>
<dbReference type="InterPro" id="IPR009000">
    <property type="entry name" value="Transl_B-barrel_sf"/>
</dbReference>
<dbReference type="InterPro" id="IPR011961">
    <property type="entry name" value="RimM"/>
</dbReference>
<gene>
    <name evidence="5" type="primary">rimM</name>
    <name evidence="8" type="ORF">BS637_03190</name>
    <name evidence="9" type="ORF">BS638_04235</name>
</gene>
<evidence type="ECO:0000313" key="8">
    <source>
        <dbReference type="EMBL" id="OOO63403.1"/>
    </source>
</evidence>
<dbReference type="EMBL" id="MRAE01000006">
    <property type="protein sequence ID" value="OOO69243.1"/>
    <property type="molecule type" value="Genomic_DNA"/>
</dbReference>
<dbReference type="SUPFAM" id="SSF50447">
    <property type="entry name" value="Translation proteins"/>
    <property type="match status" value="1"/>
</dbReference>
<dbReference type="HAMAP" id="MF_00014">
    <property type="entry name" value="Ribosome_mat_RimM"/>
    <property type="match status" value="1"/>
</dbReference>
<evidence type="ECO:0000256" key="1">
    <source>
        <dbReference type="ARBA" id="ARBA00022490"/>
    </source>
</evidence>
<comment type="similarity">
    <text evidence="5">Belongs to the RimM family.</text>
</comment>
<evidence type="ECO:0000313" key="9">
    <source>
        <dbReference type="EMBL" id="OOO69243.1"/>
    </source>
</evidence>
<dbReference type="PANTHER" id="PTHR33692:SF1">
    <property type="entry name" value="RIBOSOME MATURATION FACTOR RIMM"/>
    <property type="match status" value="1"/>
</dbReference>
<comment type="domain">
    <text evidence="5">The PRC barrel domain binds ribosomal protein uS19.</text>
</comment>
<evidence type="ECO:0000259" key="6">
    <source>
        <dbReference type="Pfam" id="PF01782"/>
    </source>
</evidence>
<dbReference type="STRING" id="1962263.BS637_03190"/>
<keyword evidence="3 5" id="KW-0698">rRNA processing</keyword>
<reference evidence="8 10" key="2">
    <citation type="submission" date="2016-12" db="EMBL/GenBank/DDBJ databases">
        <title>Clostridium tepidum sp. nov., a close relative of Clostridium sporogenes and Clostridium botulinum Group I.</title>
        <authorList>
            <person name="Dobritsa A.P."/>
            <person name="Kutumbaka K."/>
            <person name="Werner K."/>
            <person name="Samadpour M."/>
        </authorList>
    </citation>
    <scope>NUCLEOTIDE SEQUENCE [LARGE SCALE GENOMIC DNA]</scope>
    <source>
        <strain evidence="8 10">PE</strain>
    </source>
</reference>
<evidence type="ECO:0000256" key="5">
    <source>
        <dbReference type="HAMAP-Rule" id="MF_00014"/>
    </source>
</evidence>
<protein>
    <recommendedName>
        <fullName evidence="5">Ribosome maturation factor RimM</fullName>
    </recommendedName>
</protein>
<dbReference type="NCBIfam" id="TIGR02273">
    <property type="entry name" value="16S_RimM"/>
    <property type="match status" value="1"/>
</dbReference>
<reference evidence="9 11" key="1">
    <citation type="submission" date="2016-12" db="EMBL/GenBank/DDBJ databases">
        <title>Clostridium tepidum sp. nov., a close relative of Clostridium sporogenes and Clostridium botulinum Group I.</title>
        <authorList>
            <person name="Dobritsa A.P."/>
            <person name="Kutumbaka K.K."/>
            <person name="Werner K."/>
            <person name="Wiedmann M."/>
            <person name="Asmus A."/>
            <person name="Samadpour M."/>
        </authorList>
    </citation>
    <scope>NUCLEOTIDE SEQUENCE [LARGE SCALE GENOMIC DNA]</scope>
    <source>
        <strain evidence="9 11">IEH 97212</strain>
    </source>
</reference>
<comment type="function">
    <text evidence="5">An accessory protein needed during the final step in the assembly of 30S ribosomal subunit, possibly for assembly of the head region. Essential for efficient processing of 16S rRNA. May be needed both before and after RbfA during the maturation of 16S rRNA. It has affinity for free ribosomal 30S subunits but not for 70S ribosomes.</text>
</comment>
<dbReference type="OrthoDB" id="9810331at2"/>
<dbReference type="Pfam" id="PF24986">
    <property type="entry name" value="PRC_RimM"/>
    <property type="match status" value="1"/>
</dbReference>
<dbReference type="Gene3D" id="2.40.30.60">
    <property type="entry name" value="RimM"/>
    <property type="match status" value="1"/>
</dbReference>
<dbReference type="GO" id="GO:0043022">
    <property type="term" value="F:ribosome binding"/>
    <property type="evidence" value="ECO:0007669"/>
    <property type="project" value="InterPro"/>
</dbReference>
<evidence type="ECO:0000259" key="7">
    <source>
        <dbReference type="Pfam" id="PF24986"/>
    </source>
</evidence>
<dbReference type="Gene3D" id="2.30.30.240">
    <property type="entry name" value="PRC-barrel domain"/>
    <property type="match status" value="1"/>
</dbReference>
<organism evidence="9 11">
    <name type="scientific">Clostridium tepidum</name>
    <dbReference type="NCBI Taxonomy" id="1962263"/>
    <lineage>
        <taxon>Bacteria</taxon>
        <taxon>Bacillati</taxon>
        <taxon>Bacillota</taxon>
        <taxon>Clostridia</taxon>
        <taxon>Eubacteriales</taxon>
        <taxon>Clostridiaceae</taxon>
        <taxon>Clostridium</taxon>
    </lineage>
</organism>
<dbReference type="EMBL" id="MRAD01000002">
    <property type="protein sequence ID" value="OOO63403.1"/>
    <property type="molecule type" value="Genomic_DNA"/>
</dbReference>
<dbReference type="GO" id="GO:0005737">
    <property type="term" value="C:cytoplasm"/>
    <property type="evidence" value="ECO:0007669"/>
    <property type="project" value="UniProtKB-SubCell"/>
</dbReference>
<name>A0A1S9IG96_9CLOT</name>
<keyword evidence="2 5" id="KW-0690">Ribosome biogenesis</keyword>
<dbReference type="InterPro" id="IPR036976">
    <property type="entry name" value="RimM_N_sf"/>
</dbReference>
<keyword evidence="1 5" id="KW-0963">Cytoplasm</keyword>